<dbReference type="UniPathway" id="UPA00378"/>
<organism evidence="3">
    <name type="scientific">Rhizophora mucronata</name>
    <name type="common">Asiatic mangrove</name>
    <dbReference type="NCBI Taxonomy" id="61149"/>
    <lineage>
        <taxon>Eukaryota</taxon>
        <taxon>Viridiplantae</taxon>
        <taxon>Streptophyta</taxon>
        <taxon>Embryophyta</taxon>
        <taxon>Tracheophyta</taxon>
        <taxon>Spermatophyta</taxon>
        <taxon>Magnoliopsida</taxon>
        <taxon>eudicotyledons</taxon>
        <taxon>Gunneridae</taxon>
        <taxon>Pentapetalae</taxon>
        <taxon>rosids</taxon>
        <taxon>fabids</taxon>
        <taxon>Malpighiales</taxon>
        <taxon>Rhizophoraceae</taxon>
        <taxon>Rhizophora</taxon>
    </lineage>
</organism>
<proteinExistence type="predicted"/>
<keyword evidence="1" id="KW-1133">Transmembrane helix</keyword>
<sequence length="168" mass="18456">MHSQGLSKRQSASAFGSRVSALLLAMFATMASVYVASRLWQDATSRMRLVEQLDKRTDQGHSAISVDGTLKIIACREQQKKLAAIEMDLAAARRAGFVSKLPTEKNKSQSKKKLLAVIGIITTFGHKRNRDAVRKAWMPTGNIDPSLTLTLLDINSPDNALPCITLIY</sequence>
<dbReference type="Pfam" id="PF13334">
    <property type="entry name" value="DUF4094"/>
    <property type="match status" value="1"/>
</dbReference>
<keyword evidence="1" id="KW-0472">Membrane</keyword>
<reference evidence="3" key="1">
    <citation type="submission" date="2018-02" db="EMBL/GenBank/DDBJ databases">
        <title>Rhizophora mucronata_Transcriptome.</title>
        <authorList>
            <person name="Meera S.P."/>
            <person name="Sreeshan A."/>
            <person name="Augustine A."/>
        </authorList>
    </citation>
    <scope>NUCLEOTIDE SEQUENCE</scope>
    <source>
        <tissue evidence="3">Leaf</tissue>
    </source>
</reference>
<feature type="domain" description="DUF4094" evidence="2">
    <location>
        <begin position="17"/>
        <end position="94"/>
    </location>
</feature>
<dbReference type="AlphaFoldDB" id="A0A2P2J0B4"/>
<dbReference type="EMBL" id="GGEC01006392">
    <property type="protein sequence ID" value="MBW86875.1"/>
    <property type="molecule type" value="Transcribed_RNA"/>
</dbReference>
<evidence type="ECO:0000256" key="1">
    <source>
        <dbReference type="SAM" id="Phobius"/>
    </source>
</evidence>
<keyword evidence="1" id="KW-0812">Transmembrane</keyword>
<feature type="transmembrane region" description="Helical" evidence="1">
    <location>
        <begin position="21"/>
        <end position="40"/>
    </location>
</feature>
<evidence type="ECO:0000259" key="2">
    <source>
        <dbReference type="Pfam" id="PF13334"/>
    </source>
</evidence>
<dbReference type="InterPro" id="IPR025298">
    <property type="entry name" value="DUF4094"/>
</dbReference>
<evidence type="ECO:0000313" key="3">
    <source>
        <dbReference type="EMBL" id="MBW86875.1"/>
    </source>
</evidence>
<accession>A0A2P2J0B4</accession>
<name>A0A2P2J0B4_RHIMU</name>
<protein>
    <recommendedName>
        <fullName evidence="2">DUF4094 domain-containing protein</fullName>
    </recommendedName>
</protein>